<dbReference type="RefSeq" id="WP_305906290.1">
    <property type="nucleotide sequence ID" value="NZ_CP157744.1"/>
</dbReference>
<dbReference type="AlphaFoldDB" id="A0AAU7P0H6"/>
<evidence type="ECO:0000256" key="1">
    <source>
        <dbReference type="SAM" id="Coils"/>
    </source>
</evidence>
<dbReference type="SUPFAM" id="SSF52540">
    <property type="entry name" value="P-loop containing nucleoside triphosphate hydrolases"/>
    <property type="match status" value="1"/>
</dbReference>
<proteinExistence type="predicted"/>
<organism evidence="3 4">
    <name type="scientific">Methylomarinum roseum</name>
    <dbReference type="NCBI Taxonomy" id="3067653"/>
    <lineage>
        <taxon>Bacteria</taxon>
        <taxon>Pseudomonadati</taxon>
        <taxon>Pseudomonadota</taxon>
        <taxon>Gammaproteobacteria</taxon>
        <taxon>Methylococcales</taxon>
        <taxon>Methylococcaceae</taxon>
        <taxon>Methylomarinum</taxon>
    </lineage>
</organism>
<dbReference type="InterPro" id="IPR003593">
    <property type="entry name" value="AAA+_ATPase"/>
</dbReference>
<dbReference type="InterPro" id="IPR002789">
    <property type="entry name" value="HerA_central"/>
</dbReference>
<dbReference type="Proteomes" id="UP001225378">
    <property type="component" value="Plasmid unnamed2"/>
</dbReference>
<feature type="domain" description="AAA+ ATPase" evidence="2">
    <location>
        <begin position="29"/>
        <end position="395"/>
    </location>
</feature>
<dbReference type="PANTHER" id="PTHR30121">
    <property type="entry name" value="UNCHARACTERIZED PROTEIN YJGR-RELATED"/>
    <property type="match status" value="1"/>
</dbReference>
<name>A0AAU7P0H6_9GAMM</name>
<gene>
    <name evidence="3" type="ORF">Q9L42_020815</name>
</gene>
<protein>
    <submittedName>
        <fullName evidence="3">DUF87 domain-containing protein</fullName>
    </submittedName>
</protein>
<accession>A0AAU7P0H6</accession>
<dbReference type="InterPro" id="IPR051162">
    <property type="entry name" value="T4SS_component"/>
</dbReference>
<dbReference type="KEGG" id="mech:Q9L42_020815"/>
<feature type="coiled-coil region" evidence="1">
    <location>
        <begin position="207"/>
        <end position="234"/>
    </location>
</feature>
<dbReference type="SMART" id="SM00382">
    <property type="entry name" value="AAA"/>
    <property type="match status" value="1"/>
</dbReference>
<dbReference type="PANTHER" id="PTHR30121:SF6">
    <property type="entry name" value="SLR6007 PROTEIN"/>
    <property type="match status" value="1"/>
</dbReference>
<geneLocation type="plasmid" evidence="3 4">
    <name>unnamed2</name>
</geneLocation>
<reference evidence="3 4" key="1">
    <citation type="journal article" date="2024" name="Microbiology">
        <title>Methylomarinum rosea sp. nov., a novel halophilic methanotrophic bacterium from the hypersaline Lake Elton.</title>
        <authorList>
            <person name="Suleimanov R.Z."/>
            <person name="Oshkin I.Y."/>
            <person name="Danilova O.V."/>
            <person name="Suzina N.E."/>
            <person name="Dedysh S.N."/>
        </authorList>
    </citation>
    <scope>NUCLEOTIDE SEQUENCE [LARGE SCALE GENOMIC DNA]</scope>
    <source>
        <strain evidence="3 4">Ch1-1</strain>
        <plasmid evidence="4">unnamed2</plasmid>
    </source>
</reference>
<keyword evidence="3" id="KW-0614">Plasmid</keyword>
<dbReference type="Gene3D" id="3.40.50.300">
    <property type="entry name" value="P-loop containing nucleotide triphosphate hydrolases"/>
    <property type="match status" value="2"/>
</dbReference>
<dbReference type="EMBL" id="CP157744">
    <property type="protein sequence ID" value="XBS22753.1"/>
    <property type="molecule type" value="Genomic_DNA"/>
</dbReference>
<keyword evidence="1" id="KW-0175">Coiled coil</keyword>
<dbReference type="Pfam" id="PF01935">
    <property type="entry name" value="DUF87"/>
    <property type="match status" value="1"/>
</dbReference>
<keyword evidence="4" id="KW-1185">Reference proteome</keyword>
<evidence type="ECO:0000313" key="3">
    <source>
        <dbReference type="EMBL" id="XBS22753.1"/>
    </source>
</evidence>
<sequence length="440" mass="49859">MELQLGIDDYAFRQKGVSEPIVWNSAEVVNGHILLVGKSGTGKTYTLRKLIHSGLKTGGGRVRFHIMDVHGDIEVAGASSVIFSEGTDYGLNPLKINPDRNFGGIRKRVQSFLSTLNRTQSRALGPKQEAVLRNIILDLYAANGFYPDKPESWHLDDGINRRYPKKFPNIEDAYRFSYAKLKQMYIGADTKTVKHLEDVNRKTSLLQRKLKKSHNSLDADADKLEQEIKNASEAAIESFGDYITHIQTGQELDSLIKYDSLDVLKSTVDRLENMKATGIFKNRLPPFENHNPIWRYDLCALSEEEKRMFVEFSLQELFAQAIQRGPVDDIHDVIILDEAHLFFKDDENNILNTLAKEARKFGVALVCASQSPTHFSDDFIANVATKIILGIDQMFWDSSARKMRIDVKMLNYIVPQKTIAAQINNKSSNKVAFKQIYVAE</sequence>
<evidence type="ECO:0000259" key="2">
    <source>
        <dbReference type="SMART" id="SM00382"/>
    </source>
</evidence>
<dbReference type="InterPro" id="IPR027417">
    <property type="entry name" value="P-loop_NTPase"/>
</dbReference>
<evidence type="ECO:0000313" key="4">
    <source>
        <dbReference type="Proteomes" id="UP001225378"/>
    </source>
</evidence>